<keyword evidence="2" id="KW-1185">Reference proteome</keyword>
<name>A0ACC0WDI1_9STRA</name>
<accession>A0ACC0WDI1</accession>
<reference evidence="1 2" key="1">
    <citation type="journal article" date="2022" name="bioRxiv">
        <title>The genome of the oomycete Peronosclerospora sorghi, a cosmopolitan pathogen of maize and sorghum, is inflated with dispersed pseudogenes.</title>
        <authorList>
            <person name="Fletcher K."/>
            <person name="Martin F."/>
            <person name="Isakeit T."/>
            <person name="Cavanaugh K."/>
            <person name="Magill C."/>
            <person name="Michelmore R."/>
        </authorList>
    </citation>
    <scope>NUCLEOTIDE SEQUENCE [LARGE SCALE GENOMIC DNA]</scope>
    <source>
        <strain evidence="1">P6</strain>
    </source>
</reference>
<evidence type="ECO:0000313" key="1">
    <source>
        <dbReference type="EMBL" id="KAI9916168.1"/>
    </source>
</evidence>
<protein>
    <submittedName>
        <fullName evidence="1">Uncharacterized protein</fullName>
    </submittedName>
</protein>
<comment type="caution">
    <text evidence="1">The sequence shown here is derived from an EMBL/GenBank/DDBJ whole genome shotgun (WGS) entry which is preliminary data.</text>
</comment>
<gene>
    <name evidence="1" type="ORF">PsorP6_016720</name>
</gene>
<dbReference type="EMBL" id="CM047581">
    <property type="protein sequence ID" value="KAI9916168.1"/>
    <property type="molecule type" value="Genomic_DNA"/>
</dbReference>
<organism evidence="1 2">
    <name type="scientific">Peronosclerospora sorghi</name>
    <dbReference type="NCBI Taxonomy" id="230839"/>
    <lineage>
        <taxon>Eukaryota</taxon>
        <taxon>Sar</taxon>
        <taxon>Stramenopiles</taxon>
        <taxon>Oomycota</taxon>
        <taxon>Peronosporomycetes</taxon>
        <taxon>Peronosporales</taxon>
        <taxon>Peronosporaceae</taxon>
        <taxon>Peronosclerospora</taxon>
    </lineage>
</organism>
<sequence length="80" mass="8972">MAIFAPQLVAIGEVKQGENTLKNAICVALHCKNVLLPTRLLAAVFEHYIKKGLVQAQVAVANKYEKRFRRAALKQLWPTK</sequence>
<evidence type="ECO:0000313" key="2">
    <source>
        <dbReference type="Proteomes" id="UP001163321"/>
    </source>
</evidence>
<proteinExistence type="predicted"/>
<dbReference type="Proteomes" id="UP001163321">
    <property type="component" value="Chromosome 2"/>
</dbReference>